<proteinExistence type="inferred from homology"/>
<dbReference type="GO" id="GO:0019843">
    <property type="term" value="F:rRNA binding"/>
    <property type="evidence" value="ECO:0007669"/>
    <property type="project" value="UniProtKB-UniRule"/>
</dbReference>
<keyword evidence="4 6" id="KW-0689">Ribosomal protein</keyword>
<feature type="region of interest" description="Disordered" evidence="7">
    <location>
        <begin position="1"/>
        <end position="20"/>
    </location>
</feature>
<sequence>MGHPRKSSKKYDTPPHPWNAERIKEENKLMSKYGLKNKKEIWKADTLVRKYSREARYLLGFSEDQIVHEKNELLGHLYRLGILPEGAPLEDILNLTVEDVLKRRLQSIVFQKGFSRTPKEARVFVVHGHIALDGKKIDSPSYFVKKSQEDAIGFYPNSTVSKQIEEYNKIKALKKPEDEEKSKKPRGRGGRGRRNDRRDNRGGSNRRSGRKFDNKKSNDNKATDNKSNANKPGAKKSG</sequence>
<dbReference type="Gene3D" id="3.10.290.10">
    <property type="entry name" value="RNA-binding S4 domain"/>
    <property type="match status" value="1"/>
</dbReference>
<reference evidence="10 11" key="1">
    <citation type="submission" date="2016-04" db="EMBL/GenBank/DDBJ databases">
        <title>Genome sequence of Methanobrevibacter curvatus DSM 11111.</title>
        <authorList>
            <person name="Poehlein A."/>
            <person name="Seedorf H."/>
            <person name="Daniel R."/>
        </authorList>
    </citation>
    <scope>NUCLEOTIDE SEQUENCE [LARGE SCALE GENOMIC DNA]</scope>
    <source>
        <strain evidence="10 11">DSM 11111</strain>
    </source>
</reference>
<comment type="function">
    <text evidence="6">One of the primary rRNA binding proteins, it binds directly to 16S rRNA where it nucleates assembly of the body of the 30S subunit.</text>
</comment>
<evidence type="ECO:0000313" key="11">
    <source>
        <dbReference type="Proteomes" id="UP000077245"/>
    </source>
</evidence>
<evidence type="ECO:0000259" key="8">
    <source>
        <dbReference type="SMART" id="SM00363"/>
    </source>
</evidence>
<evidence type="ECO:0000256" key="3">
    <source>
        <dbReference type="ARBA" id="ARBA00022884"/>
    </source>
</evidence>
<organism evidence="10 11">
    <name type="scientific">Methanobrevibacter curvatus</name>
    <dbReference type="NCBI Taxonomy" id="49547"/>
    <lineage>
        <taxon>Archaea</taxon>
        <taxon>Methanobacteriati</taxon>
        <taxon>Methanobacteriota</taxon>
        <taxon>Methanomada group</taxon>
        <taxon>Methanobacteria</taxon>
        <taxon>Methanobacteriales</taxon>
        <taxon>Methanobacteriaceae</taxon>
        <taxon>Methanobrevibacter</taxon>
    </lineage>
</organism>
<feature type="domain" description="RNA-binding S4" evidence="8">
    <location>
        <begin position="103"/>
        <end position="165"/>
    </location>
</feature>
<evidence type="ECO:0000256" key="2">
    <source>
        <dbReference type="ARBA" id="ARBA00022730"/>
    </source>
</evidence>
<comment type="similarity">
    <text evidence="1 6">Belongs to the universal ribosomal protein uS4 family.</text>
</comment>
<protein>
    <recommendedName>
        <fullName evidence="6">Small ribosomal subunit protein uS4</fullName>
    </recommendedName>
</protein>
<dbReference type="CDD" id="cd00165">
    <property type="entry name" value="S4"/>
    <property type="match status" value="1"/>
</dbReference>
<dbReference type="STRING" id="49547.MBCUR_15000"/>
<feature type="region of interest" description="Disordered" evidence="7">
    <location>
        <begin position="173"/>
        <end position="238"/>
    </location>
</feature>
<dbReference type="PATRIC" id="fig|49547.3.peg.1601"/>
<comment type="caution">
    <text evidence="10">The sequence shown here is derived from an EMBL/GenBank/DDBJ whole genome shotgun (WGS) entry which is preliminary data.</text>
</comment>
<dbReference type="NCBIfam" id="NF003139">
    <property type="entry name" value="PRK04051.1"/>
    <property type="match status" value="1"/>
</dbReference>
<name>A0A166C4U6_9EURY</name>
<dbReference type="GO" id="GO:0015935">
    <property type="term" value="C:small ribosomal subunit"/>
    <property type="evidence" value="ECO:0007669"/>
    <property type="project" value="InterPro"/>
</dbReference>
<dbReference type="InterPro" id="IPR001912">
    <property type="entry name" value="Ribosomal_uS4_N"/>
</dbReference>
<dbReference type="InterPro" id="IPR002942">
    <property type="entry name" value="S4_RNA-bd"/>
</dbReference>
<evidence type="ECO:0000256" key="5">
    <source>
        <dbReference type="ARBA" id="ARBA00023274"/>
    </source>
</evidence>
<dbReference type="Pfam" id="PF01479">
    <property type="entry name" value="S4"/>
    <property type="match status" value="1"/>
</dbReference>
<comment type="subunit">
    <text evidence="6">Part of the 30S ribosomal subunit. Contacts protein S5. The interaction surface between S4 and S5 is involved in control of translational fidelity.</text>
</comment>
<dbReference type="PROSITE" id="PS50889">
    <property type="entry name" value="S4"/>
    <property type="match status" value="1"/>
</dbReference>
<dbReference type="Proteomes" id="UP000077245">
    <property type="component" value="Unassembled WGS sequence"/>
</dbReference>
<gene>
    <name evidence="10" type="primary">rpsD</name>
    <name evidence="6" type="synonym">rps4</name>
    <name evidence="10" type="ORF">MBCUR_15000</name>
</gene>
<evidence type="ECO:0000256" key="6">
    <source>
        <dbReference type="HAMAP-Rule" id="MF_01306"/>
    </source>
</evidence>
<keyword evidence="5 6" id="KW-0687">Ribonucleoprotein</keyword>
<evidence type="ECO:0000256" key="4">
    <source>
        <dbReference type="ARBA" id="ARBA00022980"/>
    </source>
</evidence>
<dbReference type="GO" id="GO:0006412">
    <property type="term" value="P:translation"/>
    <property type="evidence" value="ECO:0007669"/>
    <property type="project" value="UniProtKB-UniRule"/>
</dbReference>
<comment type="function">
    <text evidence="6">With S5 and S12 plays an important role in translational accuracy.</text>
</comment>
<dbReference type="SMART" id="SM00363">
    <property type="entry name" value="S4"/>
    <property type="match status" value="1"/>
</dbReference>
<dbReference type="OrthoDB" id="10429at2157"/>
<feature type="compositionally biased region" description="Basic and acidic residues" evidence="7">
    <location>
        <begin position="210"/>
        <end position="224"/>
    </location>
</feature>
<feature type="domain" description="Small ribosomal subunit protein uS4 N-terminal" evidence="9">
    <location>
        <begin position="5"/>
        <end position="102"/>
    </location>
</feature>
<dbReference type="InterPro" id="IPR005710">
    <property type="entry name" value="Ribosomal_uS4_euk/arc"/>
</dbReference>
<dbReference type="InterPro" id="IPR036986">
    <property type="entry name" value="S4_RNA-bd_sf"/>
</dbReference>
<dbReference type="AlphaFoldDB" id="A0A166C4U6"/>
<feature type="compositionally biased region" description="Basic and acidic residues" evidence="7">
    <location>
        <begin position="173"/>
        <end position="182"/>
    </location>
</feature>
<dbReference type="PANTHER" id="PTHR11831:SF5">
    <property type="entry name" value="40S RIBOSOMAL PROTEIN S9"/>
    <property type="match status" value="1"/>
</dbReference>
<dbReference type="GO" id="GO:0003735">
    <property type="term" value="F:structural constituent of ribosome"/>
    <property type="evidence" value="ECO:0007669"/>
    <property type="project" value="InterPro"/>
</dbReference>
<keyword evidence="11" id="KW-1185">Reference proteome</keyword>
<accession>A0A166C4U6</accession>
<dbReference type="HAMAP" id="MF_01306_A">
    <property type="entry name" value="Ribosomal_uS4_A"/>
    <property type="match status" value="1"/>
</dbReference>
<dbReference type="EMBL" id="LWMV01000191">
    <property type="protein sequence ID" value="KZX11227.1"/>
    <property type="molecule type" value="Genomic_DNA"/>
</dbReference>
<dbReference type="PANTHER" id="PTHR11831">
    <property type="entry name" value="30S 40S RIBOSOMAL PROTEIN"/>
    <property type="match status" value="1"/>
</dbReference>
<feature type="compositionally biased region" description="Basic residues" evidence="7">
    <location>
        <begin position="183"/>
        <end position="195"/>
    </location>
</feature>
<evidence type="ECO:0000259" key="9">
    <source>
        <dbReference type="SMART" id="SM01390"/>
    </source>
</evidence>
<dbReference type="GO" id="GO:0042274">
    <property type="term" value="P:ribosomal small subunit biogenesis"/>
    <property type="evidence" value="ECO:0007669"/>
    <property type="project" value="TreeGrafter"/>
</dbReference>
<dbReference type="SMART" id="SM01390">
    <property type="entry name" value="Ribosomal_S4"/>
    <property type="match status" value="1"/>
</dbReference>
<evidence type="ECO:0000256" key="7">
    <source>
        <dbReference type="SAM" id="MobiDB-lite"/>
    </source>
</evidence>
<keyword evidence="2 6" id="KW-0699">rRNA-binding</keyword>
<dbReference type="InterPro" id="IPR022801">
    <property type="entry name" value="Ribosomal_uS4"/>
</dbReference>
<dbReference type="SUPFAM" id="SSF55174">
    <property type="entry name" value="Alpha-L RNA-binding motif"/>
    <property type="match status" value="1"/>
</dbReference>
<feature type="compositionally biased region" description="Basic and acidic residues" evidence="7">
    <location>
        <begin position="9"/>
        <end position="20"/>
    </location>
</feature>
<evidence type="ECO:0000256" key="1">
    <source>
        <dbReference type="ARBA" id="ARBA00007465"/>
    </source>
</evidence>
<keyword evidence="3 6" id="KW-0694">RNA-binding</keyword>
<dbReference type="InterPro" id="IPR022802">
    <property type="entry name" value="Ribosomal_uS4_arc"/>
</dbReference>
<evidence type="ECO:0000313" key="10">
    <source>
        <dbReference type="EMBL" id="KZX11227.1"/>
    </source>
</evidence>
<dbReference type="Pfam" id="PF00163">
    <property type="entry name" value="Ribosomal_S4"/>
    <property type="match status" value="1"/>
</dbReference>
<dbReference type="NCBIfam" id="TIGR01018">
    <property type="entry name" value="uS4_arch"/>
    <property type="match status" value="1"/>
</dbReference>